<dbReference type="AlphaFoldDB" id="A0A4R6WTG7"/>
<name>A0A4R6WTG7_9SPHI</name>
<proteinExistence type="predicted"/>
<dbReference type="PROSITE" id="PS51257">
    <property type="entry name" value="PROKAR_LIPOPROTEIN"/>
    <property type="match status" value="1"/>
</dbReference>
<organism evidence="1 2">
    <name type="scientific">Sphingobacterium yanglingense</name>
    <dbReference type="NCBI Taxonomy" id="1437280"/>
    <lineage>
        <taxon>Bacteria</taxon>
        <taxon>Pseudomonadati</taxon>
        <taxon>Bacteroidota</taxon>
        <taxon>Sphingobacteriia</taxon>
        <taxon>Sphingobacteriales</taxon>
        <taxon>Sphingobacteriaceae</taxon>
        <taxon>Sphingobacterium</taxon>
    </lineage>
</organism>
<accession>A0A4R6WTG7</accession>
<evidence type="ECO:0000313" key="1">
    <source>
        <dbReference type="EMBL" id="TDQ80056.1"/>
    </source>
</evidence>
<dbReference type="Proteomes" id="UP000295292">
    <property type="component" value="Unassembled WGS sequence"/>
</dbReference>
<sequence length="146" mass="16397">MSKRLFLYVFFVLAVSCSKESSDEYAAGDNQKGIVGKWKLVETRTSDGTGKIHVVDKTSENRTISFDSKGKTTDDRFFCGGEYTFAPKEPSEINGANLVISFGCRNMDIAPTSARYHAFIKDNNHLTINDENCDESCAEVYRRLKE</sequence>
<comment type="caution">
    <text evidence="1">The sequence shown here is derived from an EMBL/GenBank/DDBJ whole genome shotgun (WGS) entry which is preliminary data.</text>
</comment>
<keyword evidence="2" id="KW-1185">Reference proteome</keyword>
<dbReference type="EMBL" id="SNYV01000011">
    <property type="protein sequence ID" value="TDQ80056.1"/>
    <property type="molecule type" value="Genomic_DNA"/>
</dbReference>
<gene>
    <name evidence="1" type="ORF">CLV99_1510</name>
</gene>
<dbReference type="OrthoDB" id="5480566at2"/>
<protein>
    <recommendedName>
        <fullName evidence="3">Lipocalin-like protein</fullName>
    </recommendedName>
</protein>
<evidence type="ECO:0008006" key="3">
    <source>
        <dbReference type="Google" id="ProtNLM"/>
    </source>
</evidence>
<dbReference type="RefSeq" id="WP_133583802.1">
    <property type="nucleotide sequence ID" value="NZ_SNYV01000011.1"/>
</dbReference>
<evidence type="ECO:0000313" key="2">
    <source>
        <dbReference type="Proteomes" id="UP000295292"/>
    </source>
</evidence>
<reference evidence="1 2" key="1">
    <citation type="submission" date="2019-03" db="EMBL/GenBank/DDBJ databases">
        <title>Genomic Encyclopedia of Archaeal and Bacterial Type Strains, Phase II (KMG-II): from individual species to whole genera.</title>
        <authorList>
            <person name="Goeker M."/>
        </authorList>
    </citation>
    <scope>NUCLEOTIDE SEQUENCE [LARGE SCALE GENOMIC DNA]</scope>
    <source>
        <strain evidence="1 2">DSM 28353</strain>
    </source>
</reference>